<feature type="non-terminal residue" evidence="2">
    <location>
        <position position="361"/>
    </location>
</feature>
<dbReference type="Gene3D" id="3.30.420.10">
    <property type="entry name" value="Ribonuclease H-like superfamily/Ribonuclease H"/>
    <property type="match status" value="1"/>
</dbReference>
<dbReference type="Proteomes" id="UP000479190">
    <property type="component" value="Unassembled WGS sequence"/>
</dbReference>
<evidence type="ECO:0000313" key="3">
    <source>
        <dbReference type="Proteomes" id="UP000479190"/>
    </source>
</evidence>
<dbReference type="EMBL" id="CADCXV010000079">
    <property type="protein sequence ID" value="CAB0028117.1"/>
    <property type="molecule type" value="Genomic_DNA"/>
</dbReference>
<feature type="region of interest" description="Disordered" evidence="1">
    <location>
        <begin position="139"/>
        <end position="166"/>
    </location>
</feature>
<keyword evidence="3" id="KW-1185">Reference proteome</keyword>
<evidence type="ECO:0000256" key="1">
    <source>
        <dbReference type="SAM" id="MobiDB-lite"/>
    </source>
</evidence>
<proteinExistence type="predicted"/>
<reference evidence="2 3" key="1">
    <citation type="submission" date="2020-02" db="EMBL/GenBank/DDBJ databases">
        <authorList>
            <person name="Ferguson B K."/>
        </authorList>
    </citation>
    <scope>NUCLEOTIDE SEQUENCE [LARGE SCALE GENOMIC DNA]</scope>
</reference>
<evidence type="ECO:0000313" key="2">
    <source>
        <dbReference type="EMBL" id="CAB0028117.1"/>
    </source>
</evidence>
<gene>
    <name evidence="2" type="ORF">TBRA_LOCUS339</name>
</gene>
<dbReference type="OrthoDB" id="95964at2759"/>
<name>A0A6H5HYQ4_9HYME</name>
<dbReference type="InterPro" id="IPR012337">
    <property type="entry name" value="RNaseH-like_sf"/>
</dbReference>
<sequence>MDVNRAKLPTIVIGDDFSGDTSKIGKKSGLHAGLNSVSTSIKVGQRSRAANREIFTSEQQEQKYVSFFPHCDWDYKHNVYLKRQKKRRSSVRAVCVAKRAELMMTRQRRNEHEETAKPTVLDESNSTLKISTVPKKLYQPPIPSNLSMMPRDQHGTNRKLARKPSSAKLASMLEPIDDIARMIEKLLDQKPAKDSPQRVRQRRLPRAPYAAHQNPTERVNRMFKTRIIAYIEEQHNTWDVHLPELTFAYNTATQQSTKMSPAFLNMGRHPQPGNTVRQQEDEAALRTTNEEEQINHWRDRMNRMKEIHELAATNSRNAQERQASTLLTQLAQYTAGRQIFWATEHVQRSETLVSASRLVER</sequence>
<protein>
    <recommendedName>
        <fullName evidence="4">Integrase catalytic domain-containing protein</fullName>
    </recommendedName>
</protein>
<dbReference type="SUPFAM" id="SSF53098">
    <property type="entry name" value="Ribonuclease H-like"/>
    <property type="match status" value="1"/>
</dbReference>
<dbReference type="InterPro" id="IPR036397">
    <property type="entry name" value="RNaseH_sf"/>
</dbReference>
<organism evidence="2 3">
    <name type="scientific">Trichogramma brassicae</name>
    <dbReference type="NCBI Taxonomy" id="86971"/>
    <lineage>
        <taxon>Eukaryota</taxon>
        <taxon>Metazoa</taxon>
        <taxon>Ecdysozoa</taxon>
        <taxon>Arthropoda</taxon>
        <taxon>Hexapoda</taxon>
        <taxon>Insecta</taxon>
        <taxon>Pterygota</taxon>
        <taxon>Neoptera</taxon>
        <taxon>Endopterygota</taxon>
        <taxon>Hymenoptera</taxon>
        <taxon>Apocrita</taxon>
        <taxon>Proctotrupomorpha</taxon>
        <taxon>Chalcidoidea</taxon>
        <taxon>Trichogrammatidae</taxon>
        <taxon>Trichogramma</taxon>
    </lineage>
</organism>
<accession>A0A6H5HYQ4</accession>
<dbReference type="AlphaFoldDB" id="A0A6H5HYQ4"/>
<dbReference type="GO" id="GO:0003676">
    <property type="term" value="F:nucleic acid binding"/>
    <property type="evidence" value="ECO:0007669"/>
    <property type="project" value="InterPro"/>
</dbReference>
<evidence type="ECO:0008006" key="4">
    <source>
        <dbReference type="Google" id="ProtNLM"/>
    </source>
</evidence>